<organism evidence="4 5">
    <name type="scientific">Neolewinella lacunae</name>
    <dbReference type="NCBI Taxonomy" id="1517758"/>
    <lineage>
        <taxon>Bacteria</taxon>
        <taxon>Pseudomonadati</taxon>
        <taxon>Bacteroidota</taxon>
        <taxon>Saprospiria</taxon>
        <taxon>Saprospirales</taxon>
        <taxon>Lewinellaceae</taxon>
        <taxon>Neolewinella</taxon>
    </lineage>
</organism>
<dbReference type="SMART" id="SM00228">
    <property type="entry name" value="PDZ"/>
    <property type="match status" value="1"/>
</dbReference>
<keyword evidence="1" id="KW-0378">Hydrolase</keyword>
<dbReference type="InterPro" id="IPR021109">
    <property type="entry name" value="Peptidase_aspartic_dom_sf"/>
</dbReference>
<dbReference type="Gene3D" id="2.40.70.10">
    <property type="entry name" value="Acid Proteases"/>
    <property type="match status" value="2"/>
</dbReference>
<feature type="domain" description="Peptidase A2" evidence="3">
    <location>
        <begin position="221"/>
        <end position="299"/>
    </location>
</feature>
<dbReference type="InterPro" id="IPR001995">
    <property type="entry name" value="Peptidase_A2_cat"/>
</dbReference>
<dbReference type="InterPro" id="IPR001478">
    <property type="entry name" value="PDZ"/>
</dbReference>
<protein>
    <submittedName>
        <fullName evidence="4">Aspartyl protease family protein</fullName>
    </submittedName>
</protein>
<dbReference type="InterPro" id="IPR036034">
    <property type="entry name" value="PDZ_sf"/>
</dbReference>
<comment type="caution">
    <text evidence="4">The sequence shown here is derived from an EMBL/GenBank/DDBJ whole genome shotgun (WGS) entry which is preliminary data.</text>
</comment>
<dbReference type="SUPFAM" id="SSF50156">
    <property type="entry name" value="PDZ domain-like"/>
    <property type="match status" value="1"/>
</dbReference>
<dbReference type="RefSeq" id="WP_187466766.1">
    <property type="nucleotide sequence ID" value="NZ_JACSIT010000100.1"/>
</dbReference>
<sequence>MRKGFACTGLVSFLLAPCWRVLFLFFALTQVQGEVLGQRTDLKRLRGGKYIELPFELENDFIIIDVLLDNLLPLRFIIDTGAENTVLLDKKMTDLLNVDYRRTFKVRGADVEADLTAYLATGIDMRLANVLLARNRSVLVLEENYFNFEQIIGSNIHGILGADFLMRFIVEFDYGRRVVILHEPSEFRRSNRHVEVPSVFIRNRAYLEVPLAVADARPTTRRLLVDSGAGLTLLMHTFADSTAQAEDLPVLTVPTRIANGLGGSLEGSVGRARSLRLAGKELSGVVTYFQPLDTVGLDFLNDREGIIGNRILKRFNVVVDYINYRVYLRPEGKGWKKKFRYDRSGMSLLAGGTNLRTYNVASIVPGSPASRAGLQVGDRIVAVNGVSSTFLSLANVLHKLEGKPGRKIKIKYLRGKDYTTVVFRLENLI</sequence>
<keyword evidence="5" id="KW-1185">Reference proteome</keyword>
<dbReference type="InterPro" id="IPR041489">
    <property type="entry name" value="PDZ_6"/>
</dbReference>
<dbReference type="Proteomes" id="UP000650081">
    <property type="component" value="Unassembled WGS sequence"/>
</dbReference>
<reference evidence="4" key="1">
    <citation type="submission" date="2020-08" db="EMBL/GenBank/DDBJ databases">
        <title>Lewinella bacteria from marine environments.</title>
        <authorList>
            <person name="Zhong Y."/>
        </authorList>
    </citation>
    <scope>NUCLEOTIDE SEQUENCE</scope>
    <source>
        <strain evidence="4">KCTC 42187</strain>
    </source>
</reference>
<accession>A0A923PL45</accession>
<evidence type="ECO:0000259" key="2">
    <source>
        <dbReference type="PROSITE" id="PS50106"/>
    </source>
</evidence>
<dbReference type="GO" id="GO:0004190">
    <property type="term" value="F:aspartic-type endopeptidase activity"/>
    <property type="evidence" value="ECO:0007669"/>
    <property type="project" value="InterPro"/>
</dbReference>
<keyword evidence="4" id="KW-0645">Protease</keyword>
<dbReference type="AlphaFoldDB" id="A0A923PL45"/>
<dbReference type="PROSITE" id="PS50106">
    <property type="entry name" value="PDZ"/>
    <property type="match status" value="1"/>
</dbReference>
<dbReference type="GO" id="GO:0006508">
    <property type="term" value="P:proteolysis"/>
    <property type="evidence" value="ECO:0007669"/>
    <property type="project" value="UniProtKB-KW"/>
</dbReference>
<evidence type="ECO:0000256" key="1">
    <source>
        <dbReference type="ARBA" id="ARBA00022801"/>
    </source>
</evidence>
<dbReference type="Gene3D" id="2.30.42.10">
    <property type="match status" value="1"/>
</dbReference>
<evidence type="ECO:0000259" key="3">
    <source>
        <dbReference type="PROSITE" id="PS50175"/>
    </source>
</evidence>
<evidence type="ECO:0000313" key="5">
    <source>
        <dbReference type="Proteomes" id="UP000650081"/>
    </source>
</evidence>
<feature type="domain" description="Peptidase A2" evidence="3">
    <location>
        <begin position="74"/>
        <end position="87"/>
    </location>
</feature>
<evidence type="ECO:0000313" key="4">
    <source>
        <dbReference type="EMBL" id="MBC6994701.1"/>
    </source>
</evidence>
<proteinExistence type="predicted"/>
<feature type="domain" description="PDZ" evidence="2">
    <location>
        <begin position="325"/>
        <end position="398"/>
    </location>
</feature>
<name>A0A923PL45_9BACT</name>
<gene>
    <name evidence="4" type="ORF">H9S92_11035</name>
</gene>
<dbReference type="Pfam" id="PF17820">
    <property type="entry name" value="PDZ_6"/>
    <property type="match status" value="1"/>
</dbReference>
<dbReference type="Pfam" id="PF13650">
    <property type="entry name" value="Asp_protease_2"/>
    <property type="match status" value="1"/>
</dbReference>
<dbReference type="PROSITE" id="PS50175">
    <property type="entry name" value="ASP_PROT_RETROV"/>
    <property type="match status" value="2"/>
</dbReference>
<dbReference type="EMBL" id="JACSIT010000100">
    <property type="protein sequence ID" value="MBC6994701.1"/>
    <property type="molecule type" value="Genomic_DNA"/>
</dbReference>